<sequence>MDDIQQILYVSMLQWLVEKFKSMGLVRVRSDEDLRADNAQRHNLQAEQTVIQAVVETPTISLHEITAATGVPQSTAYKIEKNRSIGHTNSTTNRSLPLMMP</sequence>
<reference evidence="1 2" key="1">
    <citation type="journal article" date="2024" name="BMC Genomics">
        <title>De novo assembly and annotation of Popillia japonica's genome with initial clues to its potential as an invasive pest.</title>
        <authorList>
            <person name="Cucini C."/>
            <person name="Boschi S."/>
            <person name="Funari R."/>
            <person name="Cardaioli E."/>
            <person name="Iannotti N."/>
            <person name="Marturano G."/>
            <person name="Paoli F."/>
            <person name="Bruttini M."/>
            <person name="Carapelli A."/>
            <person name="Frati F."/>
            <person name="Nardi F."/>
        </authorList>
    </citation>
    <scope>NUCLEOTIDE SEQUENCE [LARGE SCALE GENOMIC DNA]</scope>
    <source>
        <strain evidence="1">DMR45628</strain>
    </source>
</reference>
<gene>
    <name evidence="1" type="ORF">QE152_g32574</name>
</gene>
<dbReference type="EMBL" id="JASPKY010000481">
    <property type="protein sequence ID" value="KAK9695434.1"/>
    <property type="molecule type" value="Genomic_DNA"/>
</dbReference>
<evidence type="ECO:0000313" key="1">
    <source>
        <dbReference type="EMBL" id="KAK9695434.1"/>
    </source>
</evidence>
<proteinExistence type="predicted"/>
<evidence type="ECO:0000313" key="2">
    <source>
        <dbReference type="Proteomes" id="UP001458880"/>
    </source>
</evidence>
<dbReference type="Proteomes" id="UP001458880">
    <property type="component" value="Unassembled WGS sequence"/>
</dbReference>
<name>A0AAW1IZ13_POPJA</name>
<dbReference type="AlphaFoldDB" id="A0AAW1IZ13"/>
<organism evidence="1 2">
    <name type="scientific">Popillia japonica</name>
    <name type="common">Japanese beetle</name>
    <dbReference type="NCBI Taxonomy" id="7064"/>
    <lineage>
        <taxon>Eukaryota</taxon>
        <taxon>Metazoa</taxon>
        <taxon>Ecdysozoa</taxon>
        <taxon>Arthropoda</taxon>
        <taxon>Hexapoda</taxon>
        <taxon>Insecta</taxon>
        <taxon>Pterygota</taxon>
        <taxon>Neoptera</taxon>
        <taxon>Endopterygota</taxon>
        <taxon>Coleoptera</taxon>
        <taxon>Polyphaga</taxon>
        <taxon>Scarabaeiformia</taxon>
        <taxon>Scarabaeidae</taxon>
        <taxon>Rutelinae</taxon>
        <taxon>Popillia</taxon>
    </lineage>
</organism>
<keyword evidence="2" id="KW-1185">Reference proteome</keyword>
<accession>A0AAW1IZ13</accession>
<comment type="caution">
    <text evidence="1">The sequence shown here is derived from an EMBL/GenBank/DDBJ whole genome shotgun (WGS) entry which is preliminary data.</text>
</comment>
<protein>
    <submittedName>
        <fullName evidence="1">Uncharacterized protein</fullName>
    </submittedName>
</protein>